<keyword evidence="11" id="KW-1185">Reference proteome</keyword>
<evidence type="ECO:0000256" key="5">
    <source>
        <dbReference type="ARBA" id="ARBA00023244"/>
    </source>
</evidence>
<evidence type="ECO:0000256" key="1">
    <source>
        <dbReference type="ARBA" id="ARBA00012162"/>
    </source>
</evidence>
<keyword evidence="7" id="KW-0175">Coiled coil</keyword>
<dbReference type="SUPFAM" id="SSF53790">
    <property type="entry name" value="Tetrapyrrole methylase"/>
    <property type="match status" value="1"/>
</dbReference>
<dbReference type="FunFam" id="3.30.950.10:FF:000001">
    <property type="entry name" value="Siroheme synthase"/>
    <property type="match status" value="1"/>
</dbReference>
<dbReference type="Gene3D" id="3.40.50.10090">
    <property type="match status" value="2"/>
</dbReference>
<keyword evidence="3 6" id="KW-0808">Transferase</keyword>
<dbReference type="GO" id="GO:0004851">
    <property type="term" value="F:uroporphyrin-III C-methyltransferase activity"/>
    <property type="evidence" value="ECO:0007669"/>
    <property type="project" value="UniProtKB-EC"/>
</dbReference>
<proteinExistence type="inferred from homology"/>
<dbReference type="InterPro" id="IPR050161">
    <property type="entry name" value="Siro_Cobalamin_biosynth"/>
</dbReference>
<dbReference type="NCBIfam" id="NF004790">
    <property type="entry name" value="PRK06136.1"/>
    <property type="match status" value="1"/>
</dbReference>
<dbReference type="Pfam" id="PF00590">
    <property type="entry name" value="TP_methylase"/>
    <property type="match status" value="1"/>
</dbReference>
<comment type="similarity">
    <text evidence="6">Belongs to the precorrin methyltransferase family.</text>
</comment>
<dbReference type="EMBL" id="CAKP01000096">
    <property type="protein sequence ID" value="CCJ33948.1"/>
    <property type="molecule type" value="Genomic_DNA"/>
</dbReference>
<dbReference type="PANTHER" id="PTHR45790">
    <property type="entry name" value="SIROHEME SYNTHASE-RELATED"/>
    <property type="match status" value="1"/>
</dbReference>
<evidence type="ECO:0000256" key="7">
    <source>
        <dbReference type="SAM" id="Coils"/>
    </source>
</evidence>
<organism evidence="10 11">
    <name type="scientific">Caloramator australicus RC3</name>
    <dbReference type="NCBI Taxonomy" id="857293"/>
    <lineage>
        <taxon>Bacteria</taxon>
        <taxon>Bacillati</taxon>
        <taxon>Bacillota</taxon>
        <taxon>Clostridia</taxon>
        <taxon>Eubacteriales</taxon>
        <taxon>Clostridiaceae</taxon>
        <taxon>Caloramator</taxon>
    </lineage>
</organism>
<dbReference type="EC" id="2.1.1.107" evidence="1"/>
<evidence type="ECO:0000259" key="9">
    <source>
        <dbReference type="Pfam" id="PF02602"/>
    </source>
</evidence>
<dbReference type="SUPFAM" id="SSF69618">
    <property type="entry name" value="HemD-like"/>
    <property type="match status" value="1"/>
</dbReference>
<feature type="domain" description="Tetrapyrrole biosynthesis uroporphyrinogen III synthase" evidence="9">
    <location>
        <begin position="263"/>
        <end position="478"/>
    </location>
</feature>
<evidence type="ECO:0000256" key="6">
    <source>
        <dbReference type="RuleBase" id="RU003960"/>
    </source>
</evidence>
<keyword evidence="4" id="KW-0949">S-adenosyl-L-methionine</keyword>
<dbReference type="InterPro" id="IPR003754">
    <property type="entry name" value="4pyrrol_synth_uPrphyn_synth"/>
</dbReference>
<protein>
    <recommendedName>
        <fullName evidence="1">uroporphyrinogen-III C-methyltransferase</fullName>
        <ecNumber evidence="1">2.1.1.107</ecNumber>
    </recommendedName>
</protein>
<feature type="domain" description="Tetrapyrrole methylase" evidence="8">
    <location>
        <begin position="3"/>
        <end position="211"/>
    </location>
</feature>
<dbReference type="RefSeq" id="WP_008909206.1">
    <property type="nucleotide sequence ID" value="NZ_CAKP01000096.1"/>
</dbReference>
<gene>
    <name evidence="10" type="ORF">CAAU_1864</name>
</gene>
<keyword evidence="5" id="KW-0627">Porphyrin biosynthesis</keyword>
<dbReference type="CDD" id="cd11642">
    <property type="entry name" value="SUMT"/>
    <property type="match status" value="1"/>
</dbReference>
<dbReference type="InterPro" id="IPR014777">
    <property type="entry name" value="4pyrrole_Mease_sub1"/>
</dbReference>
<dbReference type="eggNOG" id="COG0007">
    <property type="taxonomic scope" value="Bacteria"/>
</dbReference>
<evidence type="ECO:0000256" key="4">
    <source>
        <dbReference type="ARBA" id="ARBA00022691"/>
    </source>
</evidence>
<dbReference type="CDD" id="cd06578">
    <property type="entry name" value="HemD"/>
    <property type="match status" value="1"/>
</dbReference>
<comment type="caution">
    <text evidence="10">The sequence shown here is derived from an EMBL/GenBank/DDBJ whole genome shotgun (WGS) entry which is preliminary data.</text>
</comment>
<dbReference type="Proteomes" id="UP000007652">
    <property type="component" value="Unassembled WGS sequence"/>
</dbReference>
<evidence type="ECO:0000256" key="2">
    <source>
        <dbReference type="ARBA" id="ARBA00022603"/>
    </source>
</evidence>
<dbReference type="Pfam" id="PF02602">
    <property type="entry name" value="HEM4"/>
    <property type="match status" value="1"/>
</dbReference>
<dbReference type="InterPro" id="IPR003043">
    <property type="entry name" value="Uropor_MeTrfase_CS"/>
</dbReference>
<feature type="coiled-coil region" evidence="7">
    <location>
        <begin position="276"/>
        <end position="303"/>
    </location>
</feature>
<sequence>MGKVYLIGVGPYDEELITLKALKALEKCNVVLYDRLVNKNILNFLKDDCKIFFCGKESGCHYKTQDEINDMLVKFAKKGDIVGRIKGGDPYVFGRGGEEALRLKEENIEFEVIPGISSAIAALNYAGVPITHRGISQSFHVFTGHSANALSYDWKVISKLNGTLVFLMGLENIEYIIKNLLKHGINPLTLCAVISKGTSARQKVVVSEVANIIDKLKEEKLSSPALIVIGEVVNLREKLNWFEKKPLFGKKICITRPKGQNEELKQKFLELGAEVVETHVLKIKSLEENLKNYIEDLKKADYVLFTSVNAVNIFFNYLVKLRFDIRNIKAIFACIGEKTEKELIKRGIVPEIVPEQFIAEDLYEKLSHRIKEKDLVIIPRSLNARPFLKEALEGKCKVIEIPIYKVEEIYSHNIPLDDIDYFTFTSPSIVRTFIKNYGKDYLMGKKVVAIGPITSNELLNNGIPNYVAEKYTIQGIVEKILKLEGYDV</sequence>
<accession>I7LJU4</accession>
<dbReference type="NCBIfam" id="TIGR01469">
    <property type="entry name" value="cobA_cysG_Cterm"/>
    <property type="match status" value="1"/>
</dbReference>
<keyword evidence="10" id="KW-0456">Lyase</keyword>
<dbReference type="Gene3D" id="3.30.950.10">
    <property type="entry name" value="Methyltransferase, Cobalt-precorrin-4 Transmethylase, Domain 2"/>
    <property type="match status" value="1"/>
</dbReference>
<dbReference type="OrthoDB" id="9815856at2"/>
<dbReference type="FunFam" id="3.40.1010.10:FF:000001">
    <property type="entry name" value="Siroheme synthase"/>
    <property type="match status" value="1"/>
</dbReference>
<reference evidence="10 11" key="1">
    <citation type="journal article" date="2011" name="J. Bacteriol.">
        <title>Draft genome sequence of Caloramator australicus strain RC3T, a thermoanaerobe from the Great Artesian Basin of Australia.</title>
        <authorList>
            <person name="Ogg C.D."/>
            <person name="Patel B.K.C."/>
        </authorList>
    </citation>
    <scope>NUCLEOTIDE SEQUENCE [LARGE SCALE GENOMIC DNA]</scope>
    <source>
        <strain evidence="10 11">RC3</strain>
    </source>
</reference>
<dbReference type="STRING" id="857293.CAAU_1864"/>
<dbReference type="InterPro" id="IPR000878">
    <property type="entry name" value="4pyrrol_Mease"/>
</dbReference>
<dbReference type="AlphaFoldDB" id="I7LJU4"/>
<name>I7LJU4_9CLOT</name>
<evidence type="ECO:0000256" key="3">
    <source>
        <dbReference type="ARBA" id="ARBA00022679"/>
    </source>
</evidence>
<dbReference type="InterPro" id="IPR036108">
    <property type="entry name" value="4pyrrol_syn_uPrphyn_synt_sf"/>
</dbReference>
<dbReference type="Gene3D" id="3.40.1010.10">
    <property type="entry name" value="Cobalt-precorrin-4 Transmethylase, Domain 1"/>
    <property type="match status" value="1"/>
</dbReference>
<dbReference type="PANTHER" id="PTHR45790:SF3">
    <property type="entry name" value="S-ADENOSYL-L-METHIONINE-DEPENDENT UROPORPHYRINOGEN III METHYLTRANSFERASE, CHLOROPLASTIC"/>
    <property type="match status" value="1"/>
</dbReference>
<dbReference type="GO" id="GO:0019354">
    <property type="term" value="P:siroheme biosynthetic process"/>
    <property type="evidence" value="ECO:0007669"/>
    <property type="project" value="InterPro"/>
</dbReference>
<dbReference type="GO" id="GO:0004852">
    <property type="term" value="F:uroporphyrinogen-III synthase activity"/>
    <property type="evidence" value="ECO:0007669"/>
    <property type="project" value="InterPro"/>
</dbReference>
<dbReference type="InterPro" id="IPR035996">
    <property type="entry name" value="4pyrrol_Methylase_sf"/>
</dbReference>
<evidence type="ECO:0000313" key="10">
    <source>
        <dbReference type="EMBL" id="CCJ33948.1"/>
    </source>
</evidence>
<evidence type="ECO:0000313" key="11">
    <source>
        <dbReference type="Proteomes" id="UP000007652"/>
    </source>
</evidence>
<keyword evidence="2 6" id="KW-0489">Methyltransferase</keyword>
<evidence type="ECO:0000259" key="8">
    <source>
        <dbReference type="Pfam" id="PF00590"/>
    </source>
</evidence>
<dbReference type="InterPro" id="IPR014776">
    <property type="entry name" value="4pyrrole_Mease_sub2"/>
</dbReference>
<dbReference type="PROSITE" id="PS00840">
    <property type="entry name" value="SUMT_2"/>
    <property type="match status" value="1"/>
</dbReference>
<dbReference type="InterPro" id="IPR006366">
    <property type="entry name" value="CobA/CysG_C"/>
</dbReference>
<dbReference type="GO" id="GO:0032259">
    <property type="term" value="P:methylation"/>
    <property type="evidence" value="ECO:0007669"/>
    <property type="project" value="UniProtKB-KW"/>
</dbReference>
<dbReference type="eggNOG" id="COG1587">
    <property type="taxonomic scope" value="Bacteria"/>
</dbReference>